<keyword evidence="13" id="KW-1185">Reference proteome</keyword>
<dbReference type="AlphaFoldDB" id="A0A2T3FJN4"/>
<comment type="catalytic activity">
    <reaction evidence="1 9">
        <text>a 4-O-methyl-thymidine in DNA + L-cysteinyl-[protein] = a thymidine in DNA + S-methyl-L-cysteinyl-[protein]</text>
        <dbReference type="Rhea" id="RHEA:53428"/>
        <dbReference type="Rhea" id="RHEA-COMP:10131"/>
        <dbReference type="Rhea" id="RHEA-COMP:10132"/>
        <dbReference type="Rhea" id="RHEA-COMP:13555"/>
        <dbReference type="Rhea" id="RHEA-COMP:13556"/>
        <dbReference type="ChEBI" id="CHEBI:29950"/>
        <dbReference type="ChEBI" id="CHEBI:82612"/>
        <dbReference type="ChEBI" id="CHEBI:137386"/>
        <dbReference type="ChEBI" id="CHEBI:137387"/>
        <dbReference type="EC" id="2.1.1.63"/>
    </reaction>
</comment>
<comment type="subcellular location">
    <subcellularLocation>
        <location evidence="9">Cytoplasm</location>
    </subcellularLocation>
</comment>
<gene>
    <name evidence="12" type="ORF">C7U55_13160</name>
</gene>
<dbReference type="InterPro" id="IPR001497">
    <property type="entry name" value="MethylDNA_cys_MeTrfase_AS"/>
</dbReference>
<evidence type="ECO:0000256" key="5">
    <source>
        <dbReference type="ARBA" id="ARBA00022679"/>
    </source>
</evidence>
<comment type="similarity">
    <text evidence="2 9">Belongs to the MGMT family.</text>
</comment>
<evidence type="ECO:0000259" key="10">
    <source>
        <dbReference type="Pfam" id="PF01035"/>
    </source>
</evidence>
<comment type="function">
    <text evidence="9">Involved in the cellular defense against the biological effects of O6-methylguanine (O6-MeG) and O4-methylthymine (O4-MeT) in DNA. Repairs the methylated nucleobase in DNA by stoichiometrically transferring the methyl group to a cysteine residue in the enzyme. This is a suicide reaction: the enzyme is irreversibly inactivated.</text>
</comment>
<dbReference type="GeneID" id="77472024"/>
<dbReference type="Gene3D" id="3.30.160.70">
    <property type="entry name" value="Methylated DNA-protein cysteine methyltransferase domain"/>
    <property type="match status" value="1"/>
</dbReference>
<dbReference type="PANTHER" id="PTHR10815:SF5">
    <property type="entry name" value="METHYLATED-DNA--PROTEIN-CYSTEINE METHYLTRANSFERASE"/>
    <property type="match status" value="1"/>
</dbReference>
<dbReference type="EC" id="2.1.1.63" evidence="9"/>
<keyword evidence="3 9" id="KW-0963">Cytoplasm</keyword>
<dbReference type="GO" id="GO:0003908">
    <property type="term" value="F:methylated-DNA-[protein]-cysteine S-methyltransferase activity"/>
    <property type="evidence" value="ECO:0007669"/>
    <property type="project" value="UniProtKB-UniRule"/>
</dbReference>
<dbReference type="HAMAP" id="MF_00772">
    <property type="entry name" value="OGT"/>
    <property type="match status" value="1"/>
</dbReference>
<dbReference type="SUPFAM" id="SSF46767">
    <property type="entry name" value="Methylated DNA-protein cysteine methyltransferase, C-terminal domain"/>
    <property type="match status" value="1"/>
</dbReference>
<dbReference type="Pfam" id="PF01035">
    <property type="entry name" value="DNA_binding_1"/>
    <property type="match status" value="1"/>
</dbReference>
<evidence type="ECO:0000256" key="4">
    <source>
        <dbReference type="ARBA" id="ARBA00022603"/>
    </source>
</evidence>
<dbReference type="PANTHER" id="PTHR10815">
    <property type="entry name" value="METHYLATED-DNA--PROTEIN-CYSTEINE METHYLTRANSFERASE"/>
    <property type="match status" value="1"/>
</dbReference>
<dbReference type="RefSeq" id="WP_106988941.1">
    <property type="nucleotide sequence ID" value="NZ_PYLP01000038.1"/>
</dbReference>
<dbReference type="GO" id="GO:0005737">
    <property type="term" value="C:cytoplasm"/>
    <property type="evidence" value="ECO:0007669"/>
    <property type="project" value="UniProtKB-SubCell"/>
</dbReference>
<dbReference type="InterPro" id="IPR036217">
    <property type="entry name" value="MethylDNA_cys_MeTrfase_DNAb"/>
</dbReference>
<dbReference type="GO" id="GO:0032259">
    <property type="term" value="P:methylation"/>
    <property type="evidence" value="ECO:0007669"/>
    <property type="project" value="UniProtKB-KW"/>
</dbReference>
<evidence type="ECO:0000256" key="3">
    <source>
        <dbReference type="ARBA" id="ARBA00022490"/>
    </source>
</evidence>
<dbReference type="FunFam" id="1.10.10.10:FF:000214">
    <property type="entry name" value="Methylated-DNA--protein-cysteine methyltransferase"/>
    <property type="match status" value="1"/>
</dbReference>
<dbReference type="CDD" id="cd06445">
    <property type="entry name" value="ATase"/>
    <property type="match status" value="1"/>
</dbReference>
<organism evidence="12 13">
    <name type="scientific">Faecalibacillus faecis</name>
    <dbReference type="NCBI Taxonomy" id="1982628"/>
    <lineage>
        <taxon>Bacteria</taxon>
        <taxon>Bacillati</taxon>
        <taxon>Bacillota</taxon>
        <taxon>Erysipelotrichia</taxon>
        <taxon>Erysipelotrichales</taxon>
        <taxon>Coprobacillaceae</taxon>
        <taxon>Faecalibacillus</taxon>
    </lineage>
</organism>
<accession>A0A2T3FJN4</accession>
<evidence type="ECO:0000313" key="13">
    <source>
        <dbReference type="Proteomes" id="UP000241201"/>
    </source>
</evidence>
<dbReference type="NCBIfam" id="TIGR00589">
    <property type="entry name" value="ogt"/>
    <property type="match status" value="1"/>
</dbReference>
<reference evidence="13" key="1">
    <citation type="submission" date="2018-03" db="EMBL/GenBank/DDBJ databases">
        <title>Lachnoclostridium SNUG30370 gen.nov., sp.nov., isolated from human faeces.</title>
        <authorList>
            <person name="Seo B."/>
            <person name="Jeon K."/>
            <person name="Ko G."/>
        </authorList>
    </citation>
    <scope>NUCLEOTIDE SEQUENCE [LARGE SCALE GENOMIC DNA]</scope>
    <source>
        <strain evidence="13">SNUG30370</strain>
    </source>
</reference>
<evidence type="ECO:0000313" key="12">
    <source>
        <dbReference type="EMBL" id="PST35450.1"/>
    </source>
</evidence>
<comment type="catalytic activity">
    <reaction evidence="8 9">
        <text>a 6-O-methyl-2'-deoxyguanosine in DNA + L-cysteinyl-[protein] = S-methyl-L-cysteinyl-[protein] + a 2'-deoxyguanosine in DNA</text>
        <dbReference type="Rhea" id="RHEA:24000"/>
        <dbReference type="Rhea" id="RHEA-COMP:10131"/>
        <dbReference type="Rhea" id="RHEA-COMP:10132"/>
        <dbReference type="Rhea" id="RHEA-COMP:11367"/>
        <dbReference type="Rhea" id="RHEA-COMP:11368"/>
        <dbReference type="ChEBI" id="CHEBI:29950"/>
        <dbReference type="ChEBI" id="CHEBI:82612"/>
        <dbReference type="ChEBI" id="CHEBI:85445"/>
        <dbReference type="ChEBI" id="CHEBI:85448"/>
        <dbReference type="EC" id="2.1.1.63"/>
    </reaction>
</comment>
<evidence type="ECO:0000259" key="11">
    <source>
        <dbReference type="Pfam" id="PF02870"/>
    </source>
</evidence>
<dbReference type="PROSITE" id="PS00374">
    <property type="entry name" value="MGMT"/>
    <property type="match status" value="1"/>
</dbReference>
<proteinExistence type="inferred from homology"/>
<comment type="miscellaneous">
    <text evidence="9">This enzyme catalyzes only one turnover and therefore is not strictly catalytic. According to one definition, an enzyme is a biocatalyst that acts repeatedly and over many reaction cycles.</text>
</comment>
<evidence type="ECO:0000256" key="6">
    <source>
        <dbReference type="ARBA" id="ARBA00022763"/>
    </source>
</evidence>
<sequence length="176" mass="19874">MYYKTTYKSPLGILYLVSDEENLIGLWLEGQKYFQATLKEEPIINDQIEILQETKSWLERYFKGEKPNIKGLSLKPQGSLFRQEVWNLLCEIPYGEVTTYGKIAKVVAQKLHKEKMSGQAVGNAVGHNPISIIIPCHRVVGTSGSLTGYAGGIDKKIALLKHEGVDMTRYFKPKAR</sequence>
<name>A0A2T3FJN4_9FIRM</name>
<keyword evidence="4 9" id="KW-0489">Methyltransferase</keyword>
<dbReference type="InterPro" id="IPR014048">
    <property type="entry name" value="MethylDNA_cys_MeTrfase_DNA-bd"/>
</dbReference>
<keyword evidence="7 9" id="KW-0234">DNA repair</keyword>
<feature type="domain" description="Methylated-DNA-[protein]-cysteine S-methyltransferase DNA binding" evidence="10">
    <location>
        <begin position="81"/>
        <end position="165"/>
    </location>
</feature>
<dbReference type="Proteomes" id="UP000241201">
    <property type="component" value="Unassembled WGS sequence"/>
</dbReference>
<evidence type="ECO:0000256" key="9">
    <source>
        <dbReference type="HAMAP-Rule" id="MF_00772"/>
    </source>
</evidence>
<dbReference type="InterPro" id="IPR036631">
    <property type="entry name" value="MGMT_N_sf"/>
</dbReference>
<dbReference type="InterPro" id="IPR036388">
    <property type="entry name" value="WH-like_DNA-bd_sf"/>
</dbReference>
<dbReference type="EMBL" id="PYLP01000038">
    <property type="protein sequence ID" value="PST35450.1"/>
    <property type="molecule type" value="Genomic_DNA"/>
</dbReference>
<dbReference type="InterPro" id="IPR023546">
    <property type="entry name" value="MGMT"/>
</dbReference>
<comment type="caution">
    <text evidence="12">The sequence shown here is derived from an EMBL/GenBank/DDBJ whole genome shotgun (WGS) entry which is preliminary data.</text>
</comment>
<keyword evidence="5 9" id="KW-0808">Transferase</keyword>
<dbReference type="Pfam" id="PF02870">
    <property type="entry name" value="Methyltransf_1N"/>
    <property type="match status" value="1"/>
</dbReference>
<evidence type="ECO:0000256" key="8">
    <source>
        <dbReference type="ARBA" id="ARBA00049348"/>
    </source>
</evidence>
<dbReference type="SUPFAM" id="SSF53155">
    <property type="entry name" value="Methylated DNA-protein cysteine methyltransferase domain"/>
    <property type="match status" value="1"/>
</dbReference>
<dbReference type="Gene3D" id="1.10.10.10">
    <property type="entry name" value="Winged helix-like DNA-binding domain superfamily/Winged helix DNA-binding domain"/>
    <property type="match status" value="1"/>
</dbReference>
<keyword evidence="6 9" id="KW-0227">DNA damage</keyword>
<dbReference type="GO" id="GO:0006307">
    <property type="term" value="P:DNA alkylation repair"/>
    <property type="evidence" value="ECO:0007669"/>
    <property type="project" value="UniProtKB-UniRule"/>
</dbReference>
<feature type="domain" description="Methylguanine DNA methyltransferase ribonuclease-like" evidence="11">
    <location>
        <begin position="3"/>
        <end position="75"/>
    </location>
</feature>
<evidence type="ECO:0000256" key="7">
    <source>
        <dbReference type="ARBA" id="ARBA00023204"/>
    </source>
</evidence>
<protein>
    <recommendedName>
        <fullName evidence="9">Methylated-DNA--protein-cysteine methyltransferase</fullName>
        <ecNumber evidence="9">2.1.1.63</ecNumber>
    </recommendedName>
    <alternativeName>
        <fullName evidence="9">6-O-methylguanine-DNA methyltransferase</fullName>
        <shortName evidence="9">MGMT</shortName>
    </alternativeName>
    <alternativeName>
        <fullName evidence="9">O-6-methylguanine-DNA-alkyltransferase</fullName>
    </alternativeName>
</protein>
<dbReference type="InterPro" id="IPR008332">
    <property type="entry name" value="MethylG_MeTrfase_N"/>
</dbReference>
<evidence type="ECO:0000256" key="2">
    <source>
        <dbReference type="ARBA" id="ARBA00008711"/>
    </source>
</evidence>
<evidence type="ECO:0000256" key="1">
    <source>
        <dbReference type="ARBA" id="ARBA00001286"/>
    </source>
</evidence>
<feature type="active site" description="Nucleophile; methyl group acceptor" evidence="9">
    <location>
        <position position="136"/>
    </location>
</feature>